<protein>
    <submittedName>
        <fullName evidence="2">DUF4296 domain-containing protein</fullName>
    </submittedName>
</protein>
<dbReference type="EMBL" id="QRUU01000008">
    <property type="protein sequence ID" value="RGR99021.1"/>
    <property type="molecule type" value="Genomic_DNA"/>
</dbReference>
<dbReference type="Pfam" id="PF14129">
    <property type="entry name" value="DUF4296"/>
    <property type="match status" value="1"/>
</dbReference>
<evidence type="ECO:0000313" key="3">
    <source>
        <dbReference type="Proteomes" id="UP000285864"/>
    </source>
</evidence>
<evidence type="ECO:0000259" key="1">
    <source>
        <dbReference type="Pfam" id="PF14129"/>
    </source>
</evidence>
<dbReference type="RefSeq" id="WP_118483201.1">
    <property type="nucleotide sequence ID" value="NZ_QRUU01000008.1"/>
</dbReference>
<dbReference type="AlphaFoldDB" id="A0A412GVW0"/>
<sequence length="296" mass="34329">MKKQASWLLVAAFLPGMAGCGKKIPEDIIQPDAMESLLYDYHLASTMSSSVSYTENYKKDAYFKYVFQKHHVTEEEFDSSMVWYTRNSDQLATIYQNLQKRFENEEKHMKVQVAKRDNQIDVSMSGDTVDVWQDRTLYWLSASVLTNKLMFDLKADTTFKPHDAMELTADFHFMPKNGRPSGKAVMALNFYFDNDSVQGLTRIVSSSGKQRLYVRADSAFTIRSISGFVYYTDEKNPKSSVLIDDIHLTRYHNMEKEQEQVADTIQKVDLPDTESKKVRLQEKAIMQPMRKIENRK</sequence>
<name>A0A412GVW0_9BACT</name>
<evidence type="ECO:0000313" key="2">
    <source>
        <dbReference type="EMBL" id="RGR99021.1"/>
    </source>
</evidence>
<accession>A0A412GVW0</accession>
<keyword evidence="3" id="KW-1185">Reference proteome</keyword>
<organism evidence="2 3">
    <name type="scientific">Phocaeicola coprocola</name>
    <dbReference type="NCBI Taxonomy" id="310298"/>
    <lineage>
        <taxon>Bacteria</taxon>
        <taxon>Pseudomonadati</taxon>
        <taxon>Bacteroidota</taxon>
        <taxon>Bacteroidia</taxon>
        <taxon>Bacteroidales</taxon>
        <taxon>Bacteroidaceae</taxon>
        <taxon>Phocaeicola</taxon>
    </lineage>
</organism>
<gene>
    <name evidence="2" type="ORF">DWY20_02910</name>
</gene>
<comment type="caution">
    <text evidence="2">The sequence shown here is derived from an EMBL/GenBank/DDBJ whole genome shotgun (WGS) entry which is preliminary data.</text>
</comment>
<dbReference type="PROSITE" id="PS51257">
    <property type="entry name" value="PROKAR_LIPOPROTEIN"/>
    <property type="match status" value="1"/>
</dbReference>
<dbReference type="InterPro" id="IPR025381">
    <property type="entry name" value="DUF4296"/>
</dbReference>
<proteinExistence type="predicted"/>
<dbReference type="Proteomes" id="UP000285864">
    <property type="component" value="Unassembled WGS sequence"/>
</dbReference>
<feature type="domain" description="DUF4296" evidence="1">
    <location>
        <begin position="25"/>
        <end position="107"/>
    </location>
</feature>
<reference evidence="2 3" key="1">
    <citation type="submission" date="2018-08" db="EMBL/GenBank/DDBJ databases">
        <title>A genome reference for cultivated species of the human gut microbiota.</title>
        <authorList>
            <person name="Zou Y."/>
            <person name="Xue W."/>
            <person name="Luo G."/>
        </authorList>
    </citation>
    <scope>NUCLEOTIDE SEQUENCE [LARGE SCALE GENOMIC DNA]</scope>
    <source>
        <strain evidence="2 3">AF24-2</strain>
    </source>
</reference>